<reference evidence="4 5" key="2">
    <citation type="journal article" date="2024" name="Int. J. Syst. Evol. Microbiol.">
        <title>Promethearchaeum syntrophicum gen. nov., sp. nov., an anaerobic, obligately syntrophic archaeon, the first isolate of the lineage 'Asgard' archaea, and proposal of the new archaeal phylum Promethearchaeota phyl. nov. and kingdom Promethearchaeati regn. nov.</title>
        <authorList>
            <person name="Imachi H."/>
            <person name="Nobu M.K."/>
            <person name="Kato S."/>
            <person name="Takaki Y."/>
            <person name="Miyazaki M."/>
            <person name="Miyata M."/>
            <person name="Ogawara M."/>
            <person name="Saito Y."/>
            <person name="Sakai S."/>
            <person name="Tahara Y.O."/>
            <person name="Takano Y."/>
            <person name="Tasumi E."/>
            <person name="Uematsu K."/>
            <person name="Yoshimura T."/>
            <person name="Itoh T."/>
            <person name="Ohkuma M."/>
            <person name="Takai K."/>
        </authorList>
    </citation>
    <scope>NUCLEOTIDE SEQUENCE [LARGE SCALE GENOMIC DNA]</scope>
    <source>
        <strain evidence="4 5">MK-D1</strain>
    </source>
</reference>
<evidence type="ECO:0000259" key="3">
    <source>
        <dbReference type="PROSITE" id="PS51186"/>
    </source>
</evidence>
<dbReference type="EC" id="2.3.1.-" evidence="4"/>
<dbReference type="Pfam" id="PF00583">
    <property type="entry name" value="Acetyltransf_1"/>
    <property type="match status" value="1"/>
</dbReference>
<evidence type="ECO:0000313" key="5">
    <source>
        <dbReference type="Proteomes" id="UP000321408"/>
    </source>
</evidence>
<dbReference type="SUPFAM" id="SSF55729">
    <property type="entry name" value="Acyl-CoA N-acyltransferases (Nat)"/>
    <property type="match status" value="1"/>
</dbReference>
<evidence type="ECO:0000313" key="4">
    <source>
        <dbReference type="EMBL" id="QEE15644.1"/>
    </source>
</evidence>
<dbReference type="PANTHER" id="PTHR43072:SF51">
    <property type="entry name" value="ABC SUPERFAMILY TRANSPORT PROTEIN"/>
    <property type="match status" value="1"/>
</dbReference>
<dbReference type="CDD" id="cd04301">
    <property type="entry name" value="NAT_SF"/>
    <property type="match status" value="1"/>
</dbReference>
<organism evidence="4 5">
    <name type="scientific">Promethearchaeum syntrophicum</name>
    <dbReference type="NCBI Taxonomy" id="2594042"/>
    <lineage>
        <taxon>Archaea</taxon>
        <taxon>Promethearchaeati</taxon>
        <taxon>Promethearchaeota</taxon>
        <taxon>Promethearchaeia</taxon>
        <taxon>Promethearchaeales</taxon>
        <taxon>Promethearchaeaceae</taxon>
        <taxon>Promethearchaeum</taxon>
    </lineage>
</organism>
<dbReference type="KEGG" id="psyt:DSAG12_01470"/>
<proteinExistence type="predicted"/>
<keyword evidence="2 4" id="KW-0012">Acyltransferase</keyword>
<dbReference type="GeneID" id="41329464"/>
<evidence type="ECO:0000256" key="2">
    <source>
        <dbReference type="ARBA" id="ARBA00023315"/>
    </source>
</evidence>
<dbReference type="RefSeq" id="WP_147662546.1">
    <property type="nucleotide sequence ID" value="NZ_CP042905.2"/>
</dbReference>
<accession>A0A5B9D941</accession>
<dbReference type="AlphaFoldDB" id="A0A5B9D941"/>
<evidence type="ECO:0000256" key="1">
    <source>
        <dbReference type="ARBA" id="ARBA00022679"/>
    </source>
</evidence>
<gene>
    <name evidence="4" type="ORF">DSAG12_01470</name>
</gene>
<sequence length="142" mass="16604">MEFVIHEMVERDLSQVLDLWRLVKIELTYSDKHEELVRMLKHNPGLCLVMKDTVKNKILGAVLGGYDGRRGWIHHLAIHSSIQGMKYGTILMNEIIRRFKERNVVKLKIEILKSNIGVIDFYKKIGWNIRDDLSTMSLSLKE</sequence>
<dbReference type="Proteomes" id="UP000321408">
    <property type="component" value="Chromosome"/>
</dbReference>
<keyword evidence="5" id="KW-1185">Reference proteome</keyword>
<protein>
    <submittedName>
        <fullName evidence="4">GNAT family N-acetyltransferase</fullName>
        <ecNumber evidence="4">2.3.1.-</ecNumber>
    </submittedName>
</protein>
<dbReference type="PROSITE" id="PS51186">
    <property type="entry name" value="GNAT"/>
    <property type="match status" value="1"/>
</dbReference>
<keyword evidence="1 4" id="KW-0808">Transferase</keyword>
<feature type="domain" description="N-acetyltransferase" evidence="3">
    <location>
        <begin position="3"/>
        <end position="141"/>
    </location>
</feature>
<name>A0A5B9D941_9ARCH</name>
<dbReference type="GO" id="GO:0016747">
    <property type="term" value="F:acyltransferase activity, transferring groups other than amino-acyl groups"/>
    <property type="evidence" value="ECO:0007669"/>
    <property type="project" value="InterPro"/>
</dbReference>
<reference evidence="4 5" key="1">
    <citation type="journal article" date="2020" name="Nature">
        <title>Isolation of an archaeon at the prokaryote-eukaryote interface.</title>
        <authorList>
            <person name="Imachi H."/>
            <person name="Nobu M.K."/>
            <person name="Nakahara N."/>
            <person name="Morono Y."/>
            <person name="Ogawara M."/>
            <person name="Takaki Y."/>
            <person name="Takano Y."/>
            <person name="Uematsu K."/>
            <person name="Ikuta T."/>
            <person name="Ito M."/>
            <person name="Matsui Y."/>
            <person name="Miyazaki M."/>
            <person name="Murata K."/>
            <person name="Saito Y."/>
            <person name="Sakai S."/>
            <person name="Song C."/>
            <person name="Tasumi E."/>
            <person name="Yamanaka Y."/>
            <person name="Yamaguchi T."/>
            <person name="Kamagata Y."/>
            <person name="Tamaki H."/>
            <person name="Takai K."/>
        </authorList>
    </citation>
    <scope>NUCLEOTIDE SEQUENCE [LARGE SCALE GENOMIC DNA]</scope>
    <source>
        <strain evidence="4 5">MK-D1</strain>
    </source>
</reference>
<dbReference type="InterPro" id="IPR000182">
    <property type="entry name" value="GNAT_dom"/>
</dbReference>
<dbReference type="PANTHER" id="PTHR43072">
    <property type="entry name" value="N-ACETYLTRANSFERASE"/>
    <property type="match status" value="1"/>
</dbReference>
<dbReference type="Gene3D" id="3.40.630.30">
    <property type="match status" value="1"/>
</dbReference>
<dbReference type="InterPro" id="IPR016181">
    <property type="entry name" value="Acyl_CoA_acyltransferase"/>
</dbReference>
<dbReference type="EMBL" id="CP042905">
    <property type="protein sequence ID" value="QEE15644.1"/>
    <property type="molecule type" value="Genomic_DNA"/>
</dbReference>